<dbReference type="InterPro" id="IPR006675">
    <property type="entry name" value="HDIG_dom"/>
</dbReference>
<dbReference type="PROSITE" id="PS51832">
    <property type="entry name" value="HD_GYP"/>
    <property type="match status" value="1"/>
</dbReference>
<name>E6SLQ7_THEM7</name>
<feature type="domain" description="HD-GYP" evidence="3">
    <location>
        <begin position="229"/>
        <end position="424"/>
    </location>
</feature>
<dbReference type="Pfam" id="PF13487">
    <property type="entry name" value="HD_5"/>
    <property type="match status" value="1"/>
</dbReference>
<evidence type="ECO:0000313" key="5">
    <source>
        <dbReference type="Proteomes" id="UP000008915"/>
    </source>
</evidence>
<dbReference type="PANTHER" id="PTHR43155">
    <property type="entry name" value="CYCLIC DI-GMP PHOSPHODIESTERASE PA4108-RELATED"/>
    <property type="match status" value="1"/>
</dbReference>
<keyword evidence="1" id="KW-0472">Membrane</keyword>
<feature type="transmembrane region" description="Helical" evidence="1">
    <location>
        <begin position="43"/>
        <end position="62"/>
    </location>
</feature>
<accession>E6SLQ7</accession>
<sequence>MEVRRGQKSRYYYGAYLLYVLLSTAFISFISRNVLHADLPTSLLLFAFTLLAEAFPIPIVPISGSVSLSFVTIFSAILSEGPVVGTLIAALGTVRPMDFGGVPIRGVLFNRIQLAVAAYLSGWVFQSVAGGKSITDGITVLAFFLASVVYCITNITLAGVYIYRFSAHKMTVSKLVRQFSRTVVLNYIALMPLAYLIAAIHQKVSTYAVLLFFLPLVVARFSFQRYLDVYHMFVGTIRSLALAMEAKDRYTYGHADRVARLSVEIGKELKLGDAELEQLQYAGILHDIGKIGVRDEILNKPGRYTPDEYEEMKKHPVIGARIVGGIQSLETVARWIRHHHERYDGTGYPDGLCGDHIPLGARIIAVADAFDAMLYDRPYKAGRPLPEVIEELRRCSGTHFDPKIVNVLLRLIEDPVRLAELTRPPEWRFVEYLAALYGLRPASPYRAAVYTREADELADAVAEAAAAEERCPTD</sequence>
<dbReference type="InterPro" id="IPR006674">
    <property type="entry name" value="HD_domain"/>
</dbReference>
<dbReference type="SUPFAM" id="SSF109604">
    <property type="entry name" value="HD-domain/PDEase-like"/>
    <property type="match status" value="1"/>
</dbReference>
<dbReference type="InterPro" id="IPR003607">
    <property type="entry name" value="HD/PDEase_dom"/>
</dbReference>
<dbReference type="InterPro" id="IPR048430">
    <property type="entry name" value="MASE9"/>
</dbReference>
<protein>
    <submittedName>
        <fullName evidence="4">Metal dependent phosphohydrolase</fullName>
    </submittedName>
</protein>
<evidence type="ECO:0000256" key="1">
    <source>
        <dbReference type="SAM" id="Phobius"/>
    </source>
</evidence>
<reference evidence="5" key="2">
    <citation type="journal article" date="2010" name="Stand. Genomic Sci.">
        <title>Complete genome sequence of Thermaerobacter marianensis type strain (7p75aT).</title>
        <authorList>
            <person name="Han C."/>
            <person name="Gu W."/>
            <person name="Zhang X."/>
            <person name="Lapidus A."/>
            <person name="Nolan M."/>
            <person name="Copeland A."/>
            <person name="Lucas S."/>
            <person name="Glavina Del Rio T."/>
            <person name="Tice H."/>
            <person name="Cheng J."/>
            <person name="Tapia R."/>
            <person name="Goodwin L."/>
            <person name="Pitluck S."/>
            <person name="Pagani I."/>
            <person name="Ivanova N."/>
            <person name="Mavromatis K."/>
            <person name="Mikhailova N."/>
            <person name="Pati A."/>
            <person name="Chen A."/>
            <person name="Palaniappan K."/>
            <person name="Land M."/>
            <person name="Hauser L."/>
            <person name="Chang Y."/>
            <person name="Jeffries C."/>
            <person name="Schneider S."/>
            <person name="Rohde M."/>
            <person name="Goker M."/>
            <person name="Pukall R."/>
            <person name="Woyke T."/>
            <person name="Bristow J."/>
            <person name="Eisen J."/>
            <person name="Markowitz V."/>
            <person name="Hugenholtz P."/>
            <person name="Kyrpides N."/>
            <person name="Klenk H."/>
            <person name="Detter J."/>
        </authorList>
    </citation>
    <scope>NUCLEOTIDE SEQUENCE [LARGE SCALE GENOMIC DNA]</scope>
    <source>
        <strain evidence="5">ATCC 700841 / DSM 12885 / JCM 10246 / 7p75a</strain>
    </source>
</reference>
<dbReference type="AlphaFoldDB" id="E6SLQ7"/>
<dbReference type="NCBIfam" id="TIGR00277">
    <property type="entry name" value="HDIG"/>
    <property type="match status" value="1"/>
</dbReference>
<dbReference type="SMART" id="SM00471">
    <property type="entry name" value="HDc"/>
    <property type="match status" value="1"/>
</dbReference>
<keyword evidence="5" id="KW-1185">Reference proteome</keyword>
<dbReference type="InterPro" id="IPR037522">
    <property type="entry name" value="HD_GYP_dom"/>
</dbReference>
<keyword evidence="1" id="KW-0812">Transmembrane</keyword>
<dbReference type="EMBL" id="CP002344">
    <property type="protein sequence ID" value="ADU50324.1"/>
    <property type="molecule type" value="Genomic_DNA"/>
</dbReference>
<dbReference type="RefSeq" id="WP_013494629.1">
    <property type="nucleotide sequence ID" value="NC_014831.1"/>
</dbReference>
<gene>
    <name evidence="4" type="ordered locus">Tmar_0199</name>
</gene>
<organism evidence="4 5">
    <name type="scientific">Thermaerobacter marianensis (strain ATCC 700841 / DSM 12885 / JCM 10246 / 7p75a)</name>
    <dbReference type="NCBI Taxonomy" id="644966"/>
    <lineage>
        <taxon>Bacteria</taxon>
        <taxon>Bacillati</taxon>
        <taxon>Bacillota</taxon>
        <taxon>Clostridia</taxon>
        <taxon>Eubacteriales</taxon>
        <taxon>Clostridiales Family XVII. Incertae Sedis</taxon>
        <taxon>Thermaerobacter</taxon>
    </lineage>
</organism>
<dbReference type="CDD" id="cd00077">
    <property type="entry name" value="HDc"/>
    <property type="match status" value="1"/>
</dbReference>
<dbReference type="STRING" id="644966.Tmar_0199"/>
<dbReference type="OrthoDB" id="9804747at2"/>
<reference evidence="4 5" key="1">
    <citation type="journal article" date="2010" name="Stand. Genomic Sci.">
        <title>Complete genome sequence of Thermaerobacter marianensis type strain (7p75a).</title>
        <authorList>
            <person name="Han C."/>
            <person name="Gu W."/>
            <person name="Zhang X."/>
            <person name="Lapidus A."/>
            <person name="Nolan M."/>
            <person name="Copeland A."/>
            <person name="Lucas S."/>
            <person name="Del Rio T.G."/>
            <person name="Tice H."/>
            <person name="Cheng J.F."/>
            <person name="Tapia R."/>
            <person name="Goodwin L."/>
            <person name="Pitluck S."/>
            <person name="Pagani I."/>
            <person name="Ivanova N."/>
            <person name="Mavromatis K."/>
            <person name="Mikhailova N."/>
            <person name="Pati A."/>
            <person name="Chen A."/>
            <person name="Palaniappan K."/>
            <person name="Land M."/>
            <person name="Hauser L."/>
            <person name="Chang Y.J."/>
            <person name="Jeffries C.D."/>
            <person name="Schneider S."/>
            <person name="Rohde M."/>
            <person name="Goker M."/>
            <person name="Pukall R."/>
            <person name="Woyke T."/>
            <person name="Bristow J."/>
            <person name="Eisen J.A."/>
            <person name="Markowitz V."/>
            <person name="Hugenholtz P."/>
            <person name="Kyrpides N.C."/>
            <person name="Klenk H.P."/>
            <person name="Detter J.C."/>
        </authorList>
    </citation>
    <scope>NUCLEOTIDE SEQUENCE [LARGE SCALE GENOMIC DNA]</scope>
    <source>
        <strain evidence="5">ATCC 700841 / DSM 12885 / JCM 10246 / 7p75a</strain>
    </source>
</reference>
<feature type="transmembrane region" description="Helical" evidence="1">
    <location>
        <begin position="12"/>
        <end position="31"/>
    </location>
</feature>
<proteinExistence type="predicted"/>
<evidence type="ECO:0000259" key="2">
    <source>
        <dbReference type="PROSITE" id="PS51831"/>
    </source>
</evidence>
<evidence type="ECO:0000313" key="4">
    <source>
        <dbReference type="EMBL" id="ADU50324.1"/>
    </source>
</evidence>
<feature type="transmembrane region" description="Helical" evidence="1">
    <location>
        <begin position="183"/>
        <end position="200"/>
    </location>
</feature>
<evidence type="ECO:0000259" key="3">
    <source>
        <dbReference type="PROSITE" id="PS51832"/>
    </source>
</evidence>
<dbReference type="Proteomes" id="UP000008915">
    <property type="component" value="Chromosome"/>
</dbReference>
<dbReference type="HOGENOM" id="CLU_000445_92_14_9"/>
<dbReference type="eggNOG" id="COG2206">
    <property type="taxonomic scope" value="Bacteria"/>
</dbReference>
<feature type="transmembrane region" description="Helical" evidence="1">
    <location>
        <begin position="137"/>
        <end position="163"/>
    </location>
</feature>
<keyword evidence="1" id="KW-1133">Transmembrane helix</keyword>
<dbReference type="Pfam" id="PF20972">
    <property type="entry name" value="MASE9"/>
    <property type="match status" value="1"/>
</dbReference>
<dbReference type="PROSITE" id="PS51831">
    <property type="entry name" value="HD"/>
    <property type="match status" value="1"/>
</dbReference>
<feature type="transmembrane region" description="Helical" evidence="1">
    <location>
        <begin position="68"/>
        <end position="94"/>
    </location>
</feature>
<feature type="transmembrane region" description="Helical" evidence="1">
    <location>
        <begin position="206"/>
        <end position="223"/>
    </location>
</feature>
<feature type="domain" description="HD" evidence="2">
    <location>
        <begin position="251"/>
        <end position="373"/>
    </location>
</feature>
<dbReference type="Gene3D" id="1.10.3210.10">
    <property type="entry name" value="Hypothetical protein af1432"/>
    <property type="match status" value="1"/>
</dbReference>
<dbReference type="KEGG" id="tmr:Tmar_0199"/>